<keyword evidence="11" id="KW-1185">Reference proteome</keyword>
<reference evidence="12" key="1">
    <citation type="submission" date="2025-08" db="UniProtKB">
        <authorList>
            <consortium name="RefSeq"/>
        </authorList>
    </citation>
    <scope>IDENTIFICATION</scope>
</reference>
<evidence type="ECO:0000256" key="2">
    <source>
        <dbReference type="ARBA" id="ARBA00022723"/>
    </source>
</evidence>
<feature type="domain" description="CCHC-type" evidence="10">
    <location>
        <begin position="463"/>
        <end position="479"/>
    </location>
</feature>
<keyword evidence="5" id="KW-0862">Zinc</keyword>
<evidence type="ECO:0000256" key="9">
    <source>
        <dbReference type="SAM" id="MobiDB-lite"/>
    </source>
</evidence>
<dbReference type="InterPro" id="IPR051644">
    <property type="entry name" value="TRAMP_AT-DNA-binding"/>
</dbReference>
<dbReference type="PANTHER" id="PTHR46543">
    <property type="entry name" value="ZINC FINGER CCHC DOMAIN-CONTAINING PROTEIN 7"/>
    <property type="match status" value="1"/>
</dbReference>
<comment type="subcellular location">
    <subcellularLocation>
        <location evidence="1">Nucleus</location>
    </subcellularLocation>
</comment>
<feature type="compositionally biased region" description="Basic residues" evidence="9">
    <location>
        <begin position="205"/>
        <end position="217"/>
    </location>
</feature>
<dbReference type="Pfam" id="PF13650">
    <property type="entry name" value="Asp_protease_2"/>
    <property type="match status" value="1"/>
</dbReference>
<gene>
    <name evidence="12" type="primary">LOC128199826</name>
</gene>
<evidence type="ECO:0000256" key="5">
    <source>
        <dbReference type="ARBA" id="ARBA00022833"/>
    </source>
</evidence>
<protein>
    <recommendedName>
        <fullName evidence="7">Zinc finger CCHC domain-containing protein 7</fullName>
    </recommendedName>
    <alternativeName>
        <fullName evidence="8">TRAMP-like complex RNA-binding factor ZCCHC7</fullName>
    </alternativeName>
</protein>
<name>A0ABM3M657_BICAN</name>
<dbReference type="SMART" id="SM00343">
    <property type="entry name" value="ZnF_C2HC"/>
    <property type="match status" value="3"/>
</dbReference>
<evidence type="ECO:0000256" key="1">
    <source>
        <dbReference type="ARBA" id="ARBA00004123"/>
    </source>
</evidence>
<dbReference type="InterPro" id="IPR001878">
    <property type="entry name" value="Znf_CCHC"/>
</dbReference>
<evidence type="ECO:0000313" key="12">
    <source>
        <dbReference type="RefSeq" id="XP_052746960.1"/>
    </source>
</evidence>
<feature type="compositionally biased region" description="Basic and acidic residues" evidence="9">
    <location>
        <begin position="160"/>
        <end position="170"/>
    </location>
</feature>
<evidence type="ECO:0000313" key="11">
    <source>
        <dbReference type="Proteomes" id="UP001652582"/>
    </source>
</evidence>
<evidence type="ECO:0000256" key="8">
    <source>
        <dbReference type="ARBA" id="ARBA00043023"/>
    </source>
</evidence>
<evidence type="ECO:0000256" key="7">
    <source>
        <dbReference type="ARBA" id="ARBA00041190"/>
    </source>
</evidence>
<dbReference type="PANTHER" id="PTHR46543:SF1">
    <property type="entry name" value="ZINC FINGER CCHC DOMAIN-CONTAINING PROTEIN 7"/>
    <property type="match status" value="1"/>
</dbReference>
<evidence type="ECO:0000256" key="3">
    <source>
        <dbReference type="ARBA" id="ARBA00022737"/>
    </source>
</evidence>
<feature type="domain" description="CCHC-type" evidence="10">
    <location>
        <begin position="505"/>
        <end position="521"/>
    </location>
</feature>
<evidence type="ECO:0000256" key="6">
    <source>
        <dbReference type="ARBA" id="ARBA00023242"/>
    </source>
</evidence>
<dbReference type="RefSeq" id="XP_052746960.1">
    <property type="nucleotide sequence ID" value="XM_052891000.1"/>
</dbReference>
<dbReference type="Proteomes" id="UP001652582">
    <property type="component" value="Unplaced"/>
</dbReference>
<dbReference type="InterPro" id="IPR036875">
    <property type="entry name" value="Znf_CCHC_sf"/>
</dbReference>
<dbReference type="Gene3D" id="4.10.60.10">
    <property type="entry name" value="Zinc finger, CCHC-type"/>
    <property type="match status" value="1"/>
</dbReference>
<keyword evidence="2" id="KW-0479">Metal-binding</keyword>
<feature type="compositionally biased region" description="Basic and acidic residues" evidence="9">
    <location>
        <begin position="85"/>
        <end position="115"/>
    </location>
</feature>
<feature type="region of interest" description="Disordered" evidence="9">
    <location>
        <begin position="1"/>
        <end position="246"/>
    </location>
</feature>
<keyword evidence="3" id="KW-0677">Repeat</keyword>
<feature type="domain" description="CCHC-type" evidence="10">
    <location>
        <begin position="485"/>
        <end position="501"/>
    </location>
</feature>
<evidence type="ECO:0000256" key="4">
    <source>
        <dbReference type="ARBA" id="ARBA00022771"/>
    </source>
</evidence>
<accession>A0ABM3M657</accession>
<feature type="compositionally biased region" description="Basic residues" evidence="9">
    <location>
        <begin position="176"/>
        <end position="193"/>
    </location>
</feature>
<sequence length="791" mass="87877">MENDENDTEYTQGKGSKRKKTPGGELRQRTESLGGGMMSRKDTLGDGSYMQVRGEAPGGGSHLRRGEAPGGGSHLRRGEAPGGESHLRRGEAPGGESHLRRGEAPGGESHLRRGEAPGGGSHLRNSIPGGGLRLQFRKEPERVSGGGNMADSDTDSCVGESRKETSRRLTDQPQRLYKRSRTLRSQGRKKHHSVSSDTEEELHTNRNRKSRSKRRHAETKNNETSDSLSSVGESPPTKRSKTSKRKDEDMMDKFLAILKKVKSSDKPKITFNTNVVPEFDPLSKDQSILTWINKVEECAEIYGWEEREIIHYSLPKLTGVARTWYQGLTSILHTWPEWKKKLIESFPCKEDYAELLTEMLSKRVKYGESLEHYYYAKVNLLNRCKISGKQAVDCLLHGVEDRAIKVGAQAAQFREPEQVLKYFKTVKLGISRDHDNMRKGRYAVNTNEADSSKSGNSFNQLIRCINCNELGHPSLKCDKASSSGKCHNCDEVGHRSFKCEKPPSRCTTCNRFGHLTSNCYKNVGRSTIETKTTATSGNDLNHKQISEVMTEDVGINKYVMDITVNGSTVSSHIDMGSQCSLIRESEVKCLNLQMTPRDKLPTLRGIGGNLVSPLGVVVATVEVQGVAATIDLYVVENYVLMHPVLLGHSFTERPDILIIKTPEEIKFQRIVPNKISLVANHDCEIPSNTMRAVQISTGCPMLNCVLYVKGTLCGPDGKEYYLLPGQYEIKLGRGAILIHNITPPKPLSIVAGTLLTRSVEQNKVSADNIKNSFSVVFNKTTMDTSVTYNPR</sequence>
<dbReference type="SUPFAM" id="SSF57756">
    <property type="entry name" value="Retrovirus zinc finger-like domains"/>
    <property type="match status" value="1"/>
</dbReference>
<keyword evidence="6" id="KW-0539">Nucleus</keyword>
<keyword evidence="4" id="KW-0863">Zinc-finger</keyword>
<dbReference type="SUPFAM" id="SSF50630">
    <property type="entry name" value="Acid proteases"/>
    <property type="match status" value="1"/>
</dbReference>
<dbReference type="CDD" id="cd00303">
    <property type="entry name" value="retropepsin_like"/>
    <property type="match status" value="1"/>
</dbReference>
<proteinExistence type="predicted"/>
<dbReference type="Gene3D" id="2.40.70.10">
    <property type="entry name" value="Acid Proteases"/>
    <property type="match status" value="1"/>
</dbReference>
<organism evidence="11 12">
    <name type="scientific">Bicyclus anynana</name>
    <name type="common">Squinting bush brown butterfly</name>
    <dbReference type="NCBI Taxonomy" id="110368"/>
    <lineage>
        <taxon>Eukaryota</taxon>
        <taxon>Metazoa</taxon>
        <taxon>Ecdysozoa</taxon>
        <taxon>Arthropoda</taxon>
        <taxon>Hexapoda</taxon>
        <taxon>Insecta</taxon>
        <taxon>Pterygota</taxon>
        <taxon>Neoptera</taxon>
        <taxon>Endopterygota</taxon>
        <taxon>Lepidoptera</taxon>
        <taxon>Glossata</taxon>
        <taxon>Ditrysia</taxon>
        <taxon>Papilionoidea</taxon>
        <taxon>Nymphalidae</taxon>
        <taxon>Satyrinae</taxon>
        <taxon>Satyrini</taxon>
        <taxon>Mycalesina</taxon>
        <taxon>Bicyclus</taxon>
    </lineage>
</organism>
<dbReference type="GeneID" id="128199826"/>
<dbReference type="InterPro" id="IPR021109">
    <property type="entry name" value="Peptidase_aspartic_dom_sf"/>
</dbReference>
<evidence type="ECO:0000259" key="10">
    <source>
        <dbReference type="SMART" id="SM00343"/>
    </source>
</evidence>